<protein>
    <recommendedName>
        <fullName evidence="4">Phosphoenolpyruvate carboxylase</fullName>
        <ecNumber evidence="4">4.1.1.31</ecNumber>
    </recommendedName>
</protein>
<dbReference type="Pfam" id="PF14010">
    <property type="entry name" value="PEPcase_2"/>
    <property type="match status" value="1"/>
</dbReference>
<evidence type="ECO:0000256" key="4">
    <source>
        <dbReference type="NCBIfam" id="TIGR02751"/>
    </source>
</evidence>
<proteinExistence type="predicted"/>
<accession>A0A2H0V2B7</accession>
<dbReference type="Proteomes" id="UP000228626">
    <property type="component" value="Unassembled WGS sequence"/>
</dbReference>
<keyword evidence="3" id="KW-0120">Carbon dioxide fixation</keyword>
<comment type="caution">
    <text evidence="5">The sequence shown here is derived from an EMBL/GenBank/DDBJ whole genome shotgun (WGS) entry which is preliminary data.</text>
</comment>
<evidence type="ECO:0000256" key="3">
    <source>
        <dbReference type="ARBA" id="ARBA00023300"/>
    </source>
</evidence>
<evidence type="ECO:0000313" key="6">
    <source>
        <dbReference type="Proteomes" id="UP000228626"/>
    </source>
</evidence>
<dbReference type="SUPFAM" id="SSF51621">
    <property type="entry name" value="Phosphoenolpyruvate/pyruvate domain"/>
    <property type="match status" value="1"/>
</dbReference>
<dbReference type="InterPro" id="IPR015813">
    <property type="entry name" value="Pyrv/PenolPyrv_kinase-like_dom"/>
</dbReference>
<dbReference type="InterPro" id="IPR007566">
    <property type="entry name" value="PEP_COase_arc-type"/>
</dbReference>
<reference evidence="6" key="1">
    <citation type="submission" date="2017-09" db="EMBL/GenBank/DDBJ databases">
        <title>Depth-based differentiation of microbial function through sediment-hosted aquifers and enrichment of novel symbionts in the deep terrestrial subsurface.</title>
        <authorList>
            <person name="Probst A.J."/>
            <person name="Ladd B."/>
            <person name="Jarett J.K."/>
            <person name="Geller-Mcgrath D.E."/>
            <person name="Sieber C.M.K."/>
            <person name="Emerson J.B."/>
            <person name="Anantharaman K."/>
            <person name="Thomas B.C."/>
            <person name="Malmstrom R."/>
            <person name="Stieglmeier M."/>
            <person name="Klingl A."/>
            <person name="Woyke T."/>
            <person name="Ryan C.M."/>
            <person name="Banfield J.F."/>
        </authorList>
    </citation>
    <scope>NUCLEOTIDE SEQUENCE [LARGE SCALE GENOMIC DNA]</scope>
</reference>
<evidence type="ECO:0000256" key="2">
    <source>
        <dbReference type="ARBA" id="ARBA00023239"/>
    </source>
</evidence>
<evidence type="ECO:0000313" key="5">
    <source>
        <dbReference type="EMBL" id="PIR93198.1"/>
    </source>
</evidence>
<evidence type="ECO:0000256" key="1">
    <source>
        <dbReference type="ARBA" id="ARBA00022842"/>
    </source>
</evidence>
<keyword evidence="5" id="KW-0670">Pyruvate</keyword>
<organism evidence="5 6">
    <name type="scientific">Candidatus Falkowbacteria bacterium CG10_big_fil_rev_8_21_14_0_10_43_10</name>
    <dbReference type="NCBI Taxonomy" id="1974567"/>
    <lineage>
        <taxon>Bacteria</taxon>
        <taxon>Candidatus Falkowiibacteriota</taxon>
    </lineage>
</organism>
<dbReference type="PIRSF" id="PIRSF006677">
    <property type="entry name" value="UCP006677"/>
    <property type="match status" value="1"/>
</dbReference>
<keyword evidence="1" id="KW-0460">Magnesium</keyword>
<name>A0A2H0V2B7_9BACT</name>
<dbReference type="GO" id="GO:0008964">
    <property type="term" value="F:phosphoenolpyruvate carboxylase activity"/>
    <property type="evidence" value="ECO:0007669"/>
    <property type="project" value="UniProtKB-UniRule"/>
</dbReference>
<sequence length="501" mass="57738">MIRKIPATMATQHPDNACAPYFERDGDGFISTYEEVAECYSAFHDLNCEEFMWDWEGKYVDEAVVDKLFHSYHDYFKKHELGKDKFLTFRIPNIWHEKGYGLARALMGILTAESFATDLKFHTPPLFEVILPMTDKAEKIIYIQKTFSQLSKFKCKLFGQKCQFDYINVLPLLEGVGDMIKARDLLNKYLALHKKEYRRKPEYLRLHIARSDPALNSGLVPAVVAGKYALSEYYRFGQDNDIAIFPAIGVGTLPFRGSLSPERIDEFLREYAGVRTVYVQSAFRYDFPLAQVKAAIKKLNAKLPKTPARIYTKKELAEIKEICEIFTPPYRKTVEKIADFINELSEQVPQRRERKLHIGLFGYSRGLGKKRLPRAIPFTAVLYSLGVPPELIGTGRGLSMLADKKIDLEKYYINFKKDILWAGRFLNKENLGMLAEKNRAWKEVRDDVALIEKHLHIELGPKTNGDFIHRNISSTCFYLWRAGKPISKEIMESGKIRKSLG</sequence>
<gene>
    <name evidence="5" type="primary">ppcA</name>
    <name evidence="5" type="ORF">COT99_01910</name>
</gene>
<dbReference type="NCBIfam" id="TIGR02751">
    <property type="entry name" value="PEPCase_arch"/>
    <property type="match status" value="1"/>
</dbReference>
<dbReference type="AlphaFoldDB" id="A0A2H0V2B7"/>
<dbReference type="EC" id="4.1.1.31" evidence="4"/>
<dbReference type="EMBL" id="PFAR01000024">
    <property type="protein sequence ID" value="PIR93198.1"/>
    <property type="molecule type" value="Genomic_DNA"/>
</dbReference>
<keyword evidence="2" id="KW-0456">Lyase</keyword>
<dbReference type="GO" id="GO:0015977">
    <property type="term" value="P:carbon fixation"/>
    <property type="evidence" value="ECO:0007669"/>
    <property type="project" value="UniProtKB-KW"/>
</dbReference>
<dbReference type="GO" id="GO:0006099">
    <property type="term" value="P:tricarboxylic acid cycle"/>
    <property type="evidence" value="ECO:0007669"/>
    <property type="project" value="InterPro"/>
</dbReference>